<keyword evidence="8" id="KW-1133">Transmembrane helix</keyword>
<evidence type="ECO:0000256" key="2">
    <source>
        <dbReference type="ARBA" id="ARBA00022525"/>
    </source>
</evidence>
<feature type="region of interest" description="Disordered" evidence="7">
    <location>
        <begin position="673"/>
        <end position="692"/>
    </location>
</feature>
<dbReference type="Pfam" id="PF00090">
    <property type="entry name" value="TSP_1"/>
    <property type="match status" value="7"/>
</dbReference>
<evidence type="ECO:0000256" key="7">
    <source>
        <dbReference type="SAM" id="MobiDB-lite"/>
    </source>
</evidence>
<keyword evidence="8" id="KW-0812">Transmembrane</keyword>
<reference evidence="10" key="1">
    <citation type="submission" date="2022-11" db="EMBL/GenBank/DDBJ databases">
        <title>Centuries of genome instability and evolution in soft-shell clam transmissible cancer (bioRxiv).</title>
        <authorList>
            <person name="Hart S.F.M."/>
            <person name="Yonemitsu M.A."/>
            <person name="Giersch R.M."/>
            <person name="Beal B.F."/>
            <person name="Arriagada G."/>
            <person name="Davis B.W."/>
            <person name="Ostrander E.A."/>
            <person name="Goff S.P."/>
            <person name="Metzger M.J."/>
        </authorList>
    </citation>
    <scope>NUCLEOTIDE SEQUENCE</scope>
    <source>
        <strain evidence="10">MELC-2E11</strain>
        <tissue evidence="10">Siphon/mantle</tissue>
    </source>
</reference>
<accession>A0ABY7EGB5</accession>
<name>A0ABY7EGB5_MYAAR</name>
<feature type="transmembrane region" description="Helical" evidence="8">
    <location>
        <begin position="643"/>
        <end position="668"/>
    </location>
</feature>
<dbReference type="InterPro" id="IPR052065">
    <property type="entry name" value="Compl_asym_regulator"/>
</dbReference>
<keyword evidence="4" id="KW-0677">Repeat</keyword>
<keyword evidence="5" id="KW-1015">Disulfide bond</keyword>
<evidence type="ECO:0000256" key="1">
    <source>
        <dbReference type="ARBA" id="ARBA00004613"/>
    </source>
</evidence>
<feature type="compositionally biased region" description="Polar residues" evidence="7">
    <location>
        <begin position="763"/>
        <end position="780"/>
    </location>
</feature>
<keyword evidence="2" id="KW-0964">Secreted</keyword>
<keyword evidence="11" id="KW-1185">Reference proteome</keyword>
<dbReference type="PROSITE" id="PS50287">
    <property type="entry name" value="SRCR_2"/>
    <property type="match status" value="1"/>
</dbReference>
<feature type="region of interest" description="Disordered" evidence="7">
    <location>
        <begin position="582"/>
        <end position="629"/>
    </location>
</feature>
<dbReference type="InterPro" id="IPR036383">
    <property type="entry name" value="TSP1_rpt_sf"/>
</dbReference>
<feature type="compositionally biased region" description="Basic and acidic residues" evidence="7">
    <location>
        <begin position="750"/>
        <end position="761"/>
    </location>
</feature>
<comment type="caution">
    <text evidence="6">Lacks conserved residue(s) required for the propagation of feature annotation.</text>
</comment>
<organism evidence="10 11">
    <name type="scientific">Mya arenaria</name>
    <name type="common">Soft-shell clam</name>
    <dbReference type="NCBI Taxonomy" id="6604"/>
    <lineage>
        <taxon>Eukaryota</taxon>
        <taxon>Metazoa</taxon>
        <taxon>Spiralia</taxon>
        <taxon>Lophotrochozoa</taxon>
        <taxon>Mollusca</taxon>
        <taxon>Bivalvia</taxon>
        <taxon>Autobranchia</taxon>
        <taxon>Heteroconchia</taxon>
        <taxon>Euheterodonta</taxon>
        <taxon>Imparidentia</taxon>
        <taxon>Neoheterodontei</taxon>
        <taxon>Myida</taxon>
        <taxon>Myoidea</taxon>
        <taxon>Myidae</taxon>
        <taxon>Mya</taxon>
    </lineage>
</organism>
<feature type="region of interest" description="Disordered" evidence="7">
    <location>
        <begin position="520"/>
        <end position="550"/>
    </location>
</feature>
<comment type="subcellular location">
    <subcellularLocation>
        <location evidence="1">Secreted</location>
    </subcellularLocation>
</comment>
<feature type="compositionally biased region" description="Gly residues" evidence="7">
    <location>
        <begin position="530"/>
        <end position="541"/>
    </location>
</feature>
<evidence type="ECO:0000256" key="3">
    <source>
        <dbReference type="ARBA" id="ARBA00022729"/>
    </source>
</evidence>
<dbReference type="SMART" id="SM00209">
    <property type="entry name" value="TSP1"/>
    <property type="match status" value="7"/>
</dbReference>
<feature type="domain" description="SRCR" evidence="9">
    <location>
        <begin position="416"/>
        <end position="551"/>
    </location>
</feature>
<feature type="region of interest" description="Disordered" evidence="7">
    <location>
        <begin position="877"/>
        <end position="906"/>
    </location>
</feature>
<sequence length="906" mass="96666">MDVKFIFRTVLATCFVSAVSMCTTASVVGNANQIVYLDSSTAPTFQLTECVCELRFELSGTISLSYRPSAPTMDNSCGVQFKYDRPNASPYTFGCSEMTSGTNVQTRTFANITFTKSLDSFRSWFSCVGIQPAPGKSVTVSCYPDVNYISPESGGWTGWGSWTECTSTCSTGTIRRTRDCNGTSCDGQSTQTRECENVQNCPVDGGWGLWSVWSACSVSCGGGSRSRARSCDNPTTVGEGLVCLGENGQRVETEITTEQCNLETCSVDGGWGLWSDWSSCSVTCGGGARSRSRSCDNPTPVGAGLSCIDGNGHEKTSDSQAEPCNTAICPVNGGWRDWSDWTSCSVTCGGGVRSRSRSCDNPKPVGEGLLCVDVDGDRVDTETRSEQCNLVICPVNGGWGLWLDWSTCSVSCGGGVRSRSRSCNDPTPVGEGRLCVDADDGQEKNSDFEAEALWTRSCDNPIQTGSGQPCVDERGQEAMSETKQLTCNHLACPASVNGGWTPWTNYGTCSVTCGGGTQERSRECENPAPQGGGAACSGGDGQEQAESRDCGVDECPADKSVNGGWSPWTNYRACSVTCGGGTQERSRKCESPAPQGDGEACSGGDGQEQTESRGCGEDECPADNTETPVAGAAVGTSGDDTNIAAIVGGIIGTLVALLLIILLIICLVRRRRREKKPEKRPGPRSIRYDSQGGDVTVTENELYQYDGETPAHATNALFIGGIPDTPSSPGYIPHFSTDNGSQYAVIMDSTRAKDRPNERPSLETFSASKKSTDSETSLKTPETIPPFENGDVRPFVEPNHYVDSNPDLGVDNPGYFNATGGEGSSPTSKSPYDYIDHDKLKKDDAEFENAFDDASSNEFNGYPESQADESHYKRFISSDGSEVANDGYLTSPKRDNTFEFSSPNDS</sequence>
<feature type="region of interest" description="Disordered" evidence="7">
    <location>
        <begin position="750"/>
        <end position="835"/>
    </location>
</feature>
<dbReference type="PROSITE" id="PS50092">
    <property type="entry name" value="TSP1"/>
    <property type="match status" value="7"/>
</dbReference>
<protein>
    <submittedName>
        <fullName evidence="10">HMCN1-like protein</fullName>
    </submittedName>
</protein>
<dbReference type="InterPro" id="IPR000884">
    <property type="entry name" value="TSP1_rpt"/>
</dbReference>
<dbReference type="PANTHER" id="PTHR22906">
    <property type="entry name" value="PROPERDIN"/>
    <property type="match status" value="1"/>
</dbReference>
<dbReference type="PANTHER" id="PTHR22906:SF43">
    <property type="entry name" value="PROPERDIN"/>
    <property type="match status" value="1"/>
</dbReference>
<proteinExistence type="predicted"/>
<keyword evidence="8" id="KW-0472">Membrane</keyword>
<gene>
    <name evidence="10" type="ORF">MAR_018883</name>
</gene>
<dbReference type="InterPro" id="IPR001190">
    <property type="entry name" value="SRCR"/>
</dbReference>
<dbReference type="SUPFAM" id="SSF82895">
    <property type="entry name" value="TSP-1 type 1 repeat"/>
    <property type="match status" value="7"/>
</dbReference>
<evidence type="ECO:0000256" key="4">
    <source>
        <dbReference type="ARBA" id="ARBA00022737"/>
    </source>
</evidence>
<dbReference type="Gene3D" id="2.20.100.10">
    <property type="entry name" value="Thrombospondin type-1 (TSP1) repeat"/>
    <property type="match status" value="7"/>
</dbReference>
<evidence type="ECO:0000259" key="9">
    <source>
        <dbReference type="PROSITE" id="PS50287"/>
    </source>
</evidence>
<evidence type="ECO:0000313" key="11">
    <source>
        <dbReference type="Proteomes" id="UP001164746"/>
    </source>
</evidence>
<keyword evidence="3" id="KW-0732">Signal</keyword>
<evidence type="ECO:0000256" key="6">
    <source>
        <dbReference type="PROSITE-ProRule" id="PRU00196"/>
    </source>
</evidence>
<evidence type="ECO:0000313" key="10">
    <source>
        <dbReference type="EMBL" id="WAR08925.1"/>
    </source>
</evidence>
<evidence type="ECO:0000256" key="5">
    <source>
        <dbReference type="ARBA" id="ARBA00023157"/>
    </source>
</evidence>
<evidence type="ECO:0000256" key="8">
    <source>
        <dbReference type="SAM" id="Phobius"/>
    </source>
</evidence>
<dbReference type="EMBL" id="CP111017">
    <property type="protein sequence ID" value="WAR08925.1"/>
    <property type="molecule type" value="Genomic_DNA"/>
</dbReference>
<dbReference type="Proteomes" id="UP001164746">
    <property type="component" value="Chromosome 6"/>
</dbReference>